<sequence length="355" mass="40449">MRIITVSPLTKQVPERFSPSGANWILKCHLRGLFKNTNNKGYDLKNNYAAALGNVIHKILDINSSNRINTEEEFNIIWQLTEQEEQNGGLKYLVKNYARYKYAGKRLILKEPDGVFHERSNFLWQFLSERWLASSDGFLRGRPDTLVLKNGLPYEIKDYKTGQVFREDIPEMSADSGADFYDFIKDEYRNQLLLYAYLVRENYGFFPTKLTVVTPDGTEISGPCIPDEVTGLVSRIRVMQQNLTKLREGELASPSALNCRYCNYKPDCPFRIITEPGPYGDIAGTAVDINAHTFGNFTITLNSGQKIFMPQPCADMDSVLKLKGKPLFINNVKQSASHPDGYSFTKFSIIYNVQQ</sequence>
<dbReference type="InterPro" id="IPR038726">
    <property type="entry name" value="PDDEXK_AddAB-type"/>
</dbReference>
<dbReference type="EMBL" id="CP117167">
    <property type="protein sequence ID" value="WCT13794.1"/>
    <property type="molecule type" value="Genomic_DNA"/>
</dbReference>
<name>A0ABY7TC86_9SPHI</name>
<accession>A0ABY7TC86</accession>
<evidence type="ECO:0000313" key="3">
    <source>
        <dbReference type="Proteomes" id="UP001216139"/>
    </source>
</evidence>
<dbReference type="InterPro" id="IPR011604">
    <property type="entry name" value="PDDEXK-like_dom_sf"/>
</dbReference>
<proteinExistence type="predicted"/>
<reference evidence="2 3" key="1">
    <citation type="submission" date="2023-02" db="EMBL/GenBank/DDBJ databases">
        <title>Genome sequence of Mucilaginibacter jinjuensis strain KACC 16571.</title>
        <authorList>
            <person name="Kim S."/>
            <person name="Heo J."/>
            <person name="Kwon S.-W."/>
        </authorList>
    </citation>
    <scope>NUCLEOTIDE SEQUENCE [LARGE SCALE GENOMIC DNA]</scope>
    <source>
        <strain evidence="2 3">KACC 16571</strain>
    </source>
</reference>
<dbReference type="Pfam" id="PF12705">
    <property type="entry name" value="PDDEXK_1"/>
    <property type="match status" value="1"/>
</dbReference>
<dbReference type="RefSeq" id="WP_273632101.1">
    <property type="nucleotide sequence ID" value="NZ_CP117167.1"/>
</dbReference>
<feature type="domain" description="PD-(D/E)XK endonuclease-like" evidence="1">
    <location>
        <begin position="16"/>
        <end position="269"/>
    </location>
</feature>
<evidence type="ECO:0000313" key="2">
    <source>
        <dbReference type="EMBL" id="WCT13794.1"/>
    </source>
</evidence>
<evidence type="ECO:0000259" key="1">
    <source>
        <dbReference type="Pfam" id="PF12705"/>
    </source>
</evidence>
<dbReference type="Proteomes" id="UP001216139">
    <property type="component" value="Chromosome"/>
</dbReference>
<keyword evidence="3" id="KW-1185">Reference proteome</keyword>
<gene>
    <name evidence="2" type="ORF">PQO05_07580</name>
</gene>
<organism evidence="2 3">
    <name type="scientific">Mucilaginibacter jinjuensis</name>
    <dbReference type="NCBI Taxonomy" id="1176721"/>
    <lineage>
        <taxon>Bacteria</taxon>
        <taxon>Pseudomonadati</taxon>
        <taxon>Bacteroidota</taxon>
        <taxon>Sphingobacteriia</taxon>
        <taxon>Sphingobacteriales</taxon>
        <taxon>Sphingobacteriaceae</taxon>
        <taxon>Mucilaginibacter</taxon>
    </lineage>
</organism>
<dbReference type="Gene3D" id="3.90.320.10">
    <property type="match status" value="1"/>
</dbReference>
<protein>
    <submittedName>
        <fullName evidence="2">PD-(D/E)XK nuclease family protein</fullName>
    </submittedName>
</protein>